<feature type="signal peptide" evidence="1">
    <location>
        <begin position="1"/>
        <end position="19"/>
    </location>
</feature>
<organism evidence="3">
    <name type="scientific">Brassica campestris</name>
    <name type="common">Field mustard</name>
    <dbReference type="NCBI Taxonomy" id="3711"/>
    <lineage>
        <taxon>Eukaryota</taxon>
        <taxon>Viridiplantae</taxon>
        <taxon>Streptophyta</taxon>
        <taxon>Embryophyta</taxon>
        <taxon>Tracheophyta</taxon>
        <taxon>Spermatophyta</taxon>
        <taxon>Magnoliopsida</taxon>
        <taxon>eudicotyledons</taxon>
        <taxon>Gunneridae</taxon>
        <taxon>Pentapetalae</taxon>
        <taxon>rosids</taxon>
        <taxon>malvids</taxon>
        <taxon>Brassicales</taxon>
        <taxon>Brassicaceae</taxon>
        <taxon>Brassiceae</taxon>
        <taxon>Brassica</taxon>
    </lineage>
</organism>
<protein>
    <recommendedName>
        <fullName evidence="4">NAD-dependent epimerase/dehydratase domain-containing protein</fullName>
    </recommendedName>
</protein>
<reference evidence="3" key="1">
    <citation type="submission" date="2018-11" db="EMBL/GenBank/DDBJ databases">
        <authorList>
            <consortium name="Genoscope - CEA"/>
            <person name="William W."/>
        </authorList>
    </citation>
    <scope>NUCLEOTIDE SEQUENCE</scope>
</reference>
<feature type="chain" id="PRO_5039801327" description="NAD-dependent epimerase/dehydratase domain-containing protein" evidence="1">
    <location>
        <begin position="20"/>
        <end position="128"/>
    </location>
</feature>
<dbReference type="AlphaFoldDB" id="A0A3P5Y8S0"/>
<accession>A0A3P5Y8S0</accession>
<dbReference type="Gene3D" id="3.90.25.10">
    <property type="entry name" value="UDP-galactose 4-epimerase, domain 1"/>
    <property type="match status" value="2"/>
</dbReference>
<dbReference type="PANTHER" id="PTHR43000">
    <property type="entry name" value="DTDP-D-GLUCOSE 4,6-DEHYDRATASE-RELATED"/>
    <property type="match status" value="1"/>
</dbReference>
<dbReference type="Gene3D" id="3.40.50.720">
    <property type="entry name" value="NAD(P)-binding Rossmann-like Domain"/>
    <property type="match status" value="2"/>
</dbReference>
<evidence type="ECO:0000313" key="3">
    <source>
        <dbReference type="EMBL" id="VDC63826.1"/>
    </source>
</evidence>
<gene>
    <name evidence="3" type="ORF">BRAA09T41437Z</name>
    <name evidence="2" type="ORF">BRAPAZ1V2_A09P73250.2</name>
</gene>
<dbReference type="EMBL" id="LR031568">
    <property type="protein sequence ID" value="VDC63826.1"/>
    <property type="molecule type" value="Genomic_DNA"/>
</dbReference>
<sequence length="128" mass="14809">MKMLLLDLSLFLLVIRGKALPIHRDGTNVRSYLYCEDVAEAFEKERRVNDVAKDICKLFDKDPEVNIKFVENRPFNDQRYFLDDVKLKILGWSESTTWEELLKKTMMLMMMPGGRLSDGSEENSGAVS</sequence>
<evidence type="ECO:0008006" key="4">
    <source>
        <dbReference type="Google" id="ProtNLM"/>
    </source>
</evidence>
<evidence type="ECO:0000313" key="2">
    <source>
        <dbReference type="EMBL" id="CAG7866858.1"/>
    </source>
</evidence>
<dbReference type="Gramene" id="A09p73250.2_BraZ1">
    <property type="protein sequence ID" value="A09p73250.2_BraZ1.CDS"/>
    <property type="gene ID" value="A09g73250.2_BraZ1"/>
</dbReference>
<dbReference type="InterPro" id="IPR036291">
    <property type="entry name" value="NAD(P)-bd_dom_sf"/>
</dbReference>
<keyword evidence="1" id="KW-0732">Signal</keyword>
<name>A0A3P5Y8S0_BRACM</name>
<dbReference type="EMBL" id="LS974625">
    <property type="protein sequence ID" value="CAG7866858.1"/>
    <property type="molecule type" value="Genomic_DNA"/>
</dbReference>
<evidence type="ECO:0000256" key="1">
    <source>
        <dbReference type="SAM" id="SignalP"/>
    </source>
</evidence>
<dbReference type="SUPFAM" id="SSF51735">
    <property type="entry name" value="NAD(P)-binding Rossmann-fold domains"/>
    <property type="match status" value="1"/>
</dbReference>
<dbReference type="Proteomes" id="UP000694005">
    <property type="component" value="Chromosome A09"/>
</dbReference>
<proteinExistence type="predicted"/>